<dbReference type="AlphaFoldDB" id="A0A849HNU1"/>
<dbReference type="RefSeq" id="WP_171245200.1">
    <property type="nucleotide sequence ID" value="NZ_JABEPQ010000006.1"/>
</dbReference>
<dbReference type="Gene3D" id="1.10.287.1060">
    <property type="entry name" value="ESAT-6-like"/>
    <property type="match status" value="1"/>
</dbReference>
<dbReference type="Pfam" id="PF06013">
    <property type="entry name" value="WXG100"/>
    <property type="match status" value="1"/>
</dbReference>
<organism evidence="2 3">
    <name type="scientific">Knoellia koreensis</name>
    <dbReference type="NCBI Taxonomy" id="2730921"/>
    <lineage>
        <taxon>Bacteria</taxon>
        <taxon>Bacillati</taxon>
        <taxon>Actinomycetota</taxon>
        <taxon>Actinomycetes</taxon>
        <taxon>Micrococcales</taxon>
        <taxon>Intrasporangiaceae</taxon>
        <taxon>Knoellia</taxon>
    </lineage>
</organism>
<reference evidence="2 3" key="1">
    <citation type="submission" date="2020-04" db="EMBL/GenBank/DDBJ databases">
        <title>Knoellia sp. isolate from air conditioner.</title>
        <authorList>
            <person name="Chea S."/>
            <person name="Kim D.-U."/>
        </authorList>
    </citation>
    <scope>NUCLEOTIDE SEQUENCE [LARGE SCALE GENOMIC DNA]</scope>
    <source>
        <strain evidence="2 3">DB2414S</strain>
    </source>
</reference>
<sequence>MLPTPDGGGSSTGEKKGMDTAKVKDINSQLTKEKTNLQAAKTEADAAAKKLQSNWKGPDADRFQNQWAKKSAKIDACINDLNAMTKQLDADITEQDTGSA</sequence>
<feature type="compositionally biased region" description="Gly residues" evidence="1">
    <location>
        <begin position="1"/>
        <end position="11"/>
    </location>
</feature>
<keyword evidence="3" id="KW-1185">Reference proteome</keyword>
<protein>
    <recommendedName>
        <fullName evidence="4">WXG100 family type VII secretion target</fullName>
    </recommendedName>
</protein>
<feature type="region of interest" description="Disordered" evidence="1">
    <location>
        <begin position="1"/>
        <end position="33"/>
    </location>
</feature>
<evidence type="ECO:0008006" key="4">
    <source>
        <dbReference type="Google" id="ProtNLM"/>
    </source>
</evidence>
<evidence type="ECO:0000313" key="3">
    <source>
        <dbReference type="Proteomes" id="UP000588586"/>
    </source>
</evidence>
<dbReference type="SUPFAM" id="SSF140453">
    <property type="entry name" value="EsxAB dimer-like"/>
    <property type="match status" value="1"/>
</dbReference>
<evidence type="ECO:0000313" key="2">
    <source>
        <dbReference type="EMBL" id="NNM48071.1"/>
    </source>
</evidence>
<feature type="compositionally biased region" description="Basic and acidic residues" evidence="1">
    <location>
        <begin position="13"/>
        <end position="33"/>
    </location>
</feature>
<proteinExistence type="predicted"/>
<dbReference type="EMBL" id="JABEPQ010000006">
    <property type="protein sequence ID" value="NNM48071.1"/>
    <property type="molecule type" value="Genomic_DNA"/>
</dbReference>
<dbReference type="Proteomes" id="UP000588586">
    <property type="component" value="Unassembled WGS sequence"/>
</dbReference>
<dbReference type="InterPro" id="IPR010310">
    <property type="entry name" value="T7SS_ESAT-6-like"/>
</dbReference>
<dbReference type="InterPro" id="IPR036689">
    <property type="entry name" value="ESAT-6-like_sf"/>
</dbReference>
<gene>
    <name evidence="2" type="ORF">HJG52_18965</name>
</gene>
<name>A0A849HNU1_9MICO</name>
<comment type="caution">
    <text evidence="2">The sequence shown here is derived from an EMBL/GenBank/DDBJ whole genome shotgun (WGS) entry which is preliminary data.</text>
</comment>
<evidence type="ECO:0000256" key="1">
    <source>
        <dbReference type="SAM" id="MobiDB-lite"/>
    </source>
</evidence>
<accession>A0A849HNU1</accession>